<dbReference type="RefSeq" id="WP_069978613.1">
    <property type="nucleotide sequence ID" value="NZ_CP017269.1"/>
</dbReference>
<reference evidence="16 17" key="1">
    <citation type="submission" date="2016-09" db="EMBL/GenBank/DDBJ databases">
        <title>Genomic analysis reveals versatility of anaerobic energy metabolism of Geosporobacter ferrireducens IRF9 of phylum Firmicutes.</title>
        <authorList>
            <person name="Kim S.-J."/>
        </authorList>
    </citation>
    <scope>NUCLEOTIDE SEQUENCE [LARGE SCALE GENOMIC DNA]</scope>
    <source>
        <strain evidence="16 17">IRF9</strain>
    </source>
</reference>
<proteinExistence type="inferred from homology"/>
<evidence type="ECO:0000256" key="9">
    <source>
        <dbReference type="ARBA" id="ARBA00022777"/>
    </source>
</evidence>
<dbReference type="HAMAP" id="MF_00384">
    <property type="entry name" value="Homoser_kinase"/>
    <property type="match status" value="1"/>
</dbReference>
<protein>
    <recommendedName>
        <fullName evidence="4 13">Homoserine kinase</fullName>
        <shortName evidence="13">HK</shortName>
        <shortName evidence="13">HSK</shortName>
        <ecNumber evidence="3 13">2.7.1.39</ecNumber>
    </recommendedName>
</protein>
<evidence type="ECO:0000256" key="5">
    <source>
        <dbReference type="ARBA" id="ARBA00022605"/>
    </source>
</evidence>
<evidence type="ECO:0000256" key="6">
    <source>
        <dbReference type="ARBA" id="ARBA00022679"/>
    </source>
</evidence>
<dbReference type="Pfam" id="PF00288">
    <property type="entry name" value="GHMP_kinases_N"/>
    <property type="match status" value="1"/>
</dbReference>
<dbReference type="PROSITE" id="PS00627">
    <property type="entry name" value="GHMP_KINASES_ATP"/>
    <property type="match status" value="1"/>
</dbReference>
<dbReference type="InterPro" id="IPR036554">
    <property type="entry name" value="GHMP_kinase_C_sf"/>
</dbReference>
<evidence type="ECO:0000256" key="11">
    <source>
        <dbReference type="ARBA" id="ARBA00049375"/>
    </source>
</evidence>
<dbReference type="Pfam" id="PF08544">
    <property type="entry name" value="GHMP_kinases_C"/>
    <property type="match status" value="1"/>
</dbReference>
<dbReference type="EC" id="2.7.1.39" evidence="3 13"/>
<comment type="catalytic activity">
    <reaction evidence="11 13">
        <text>L-homoserine + ATP = O-phospho-L-homoserine + ADP + H(+)</text>
        <dbReference type="Rhea" id="RHEA:13985"/>
        <dbReference type="ChEBI" id="CHEBI:15378"/>
        <dbReference type="ChEBI" id="CHEBI:30616"/>
        <dbReference type="ChEBI" id="CHEBI:57476"/>
        <dbReference type="ChEBI" id="CHEBI:57590"/>
        <dbReference type="ChEBI" id="CHEBI:456216"/>
        <dbReference type="EC" id="2.7.1.39"/>
    </reaction>
</comment>
<evidence type="ECO:0000256" key="1">
    <source>
        <dbReference type="ARBA" id="ARBA00005015"/>
    </source>
</evidence>
<dbReference type="PANTHER" id="PTHR20861">
    <property type="entry name" value="HOMOSERINE/4-DIPHOSPHOCYTIDYL-2-C-METHYL-D-ERYTHRITOL KINASE"/>
    <property type="match status" value="1"/>
</dbReference>
<comment type="function">
    <text evidence="12 13">Catalyzes the ATP-dependent phosphorylation of L-homoserine to L-homoserine phosphate.</text>
</comment>
<gene>
    <name evidence="13" type="primary">thrB</name>
    <name evidence="16" type="ORF">Gferi_17130</name>
</gene>
<evidence type="ECO:0000256" key="10">
    <source>
        <dbReference type="ARBA" id="ARBA00022840"/>
    </source>
</evidence>
<dbReference type="InterPro" id="IPR000870">
    <property type="entry name" value="Homoserine_kinase"/>
</dbReference>
<evidence type="ECO:0000259" key="14">
    <source>
        <dbReference type="Pfam" id="PF00288"/>
    </source>
</evidence>
<evidence type="ECO:0000256" key="12">
    <source>
        <dbReference type="ARBA" id="ARBA00049954"/>
    </source>
</evidence>
<name>A0A1D8GJN0_9FIRM</name>
<feature type="binding site" evidence="13">
    <location>
        <begin position="86"/>
        <end position="96"/>
    </location>
    <ligand>
        <name>ATP</name>
        <dbReference type="ChEBI" id="CHEBI:30616"/>
    </ligand>
</feature>
<dbReference type="STRING" id="1424294.Gferi_17130"/>
<dbReference type="GO" id="GO:0005524">
    <property type="term" value="F:ATP binding"/>
    <property type="evidence" value="ECO:0007669"/>
    <property type="project" value="UniProtKB-UniRule"/>
</dbReference>
<sequence length="297" mass="32879">MEQKKFTIRVPATTANLGPGFDSMGMALQIYNEIEIEQISNGIEIHGFNGLPLSENLVYTAMEKVLTRYKRKAESIRIVGKQFDIPMSRGLGSSAASIVAGILIANHCMDRILSVEEIINLGTEMEGHPDNIVPAVLGGLTISIMDGENVVYSNVSIPRKLQFAVMVPEFKLSTHEARSALPSVYEKKDCIFNISRAALLVAAMQREELEKLRAATGDKVHQPYRAPLIQNIYEIFQQANDFGSKAEVISGSGSTLLAMVERENKDFKEKMENYLNTLPGGWKIHMLEADEKGAVVY</sequence>
<dbReference type="Gene3D" id="3.30.70.890">
    <property type="entry name" value="GHMP kinase, C-terminal domain"/>
    <property type="match status" value="1"/>
</dbReference>
<dbReference type="OrthoDB" id="9769912at2"/>
<evidence type="ECO:0000256" key="13">
    <source>
        <dbReference type="HAMAP-Rule" id="MF_00384"/>
    </source>
</evidence>
<dbReference type="InterPro" id="IPR006203">
    <property type="entry name" value="GHMP_knse_ATP-bd_CS"/>
</dbReference>
<comment type="pathway">
    <text evidence="1 13">Amino-acid biosynthesis; L-threonine biosynthesis; L-threonine from L-aspartate: step 4/5.</text>
</comment>
<keyword evidence="13" id="KW-0963">Cytoplasm</keyword>
<dbReference type="GO" id="GO:0009088">
    <property type="term" value="P:threonine biosynthetic process"/>
    <property type="evidence" value="ECO:0007669"/>
    <property type="project" value="UniProtKB-UniRule"/>
</dbReference>
<comment type="similarity">
    <text evidence="2 13">Belongs to the GHMP kinase family. Homoserine kinase subfamily.</text>
</comment>
<dbReference type="SUPFAM" id="SSF54211">
    <property type="entry name" value="Ribosomal protein S5 domain 2-like"/>
    <property type="match status" value="1"/>
</dbReference>
<dbReference type="Gene3D" id="3.30.230.10">
    <property type="match status" value="1"/>
</dbReference>
<feature type="domain" description="GHMP kinase C-terminal" evidence="15">
    <location>
        <begin position="203"/>
        <end position="273"/>
    </location>
</feature>
<evidence type="ECO:0000256" key="2">
    <source>
        <dbReference type="ARBA" id="ARBA00007370"/>
    </source>
</evidence>
<keyword evidence="5 13" id="KW-0028">Amino-acid biosynthesis</keyword>
<evidence type="ECO:0000313" key="17">
    <source>
        <dbReference type="Proteomes" id="UP000095743"/>
    </source>
</evidence>
<evidence type="ECO:0000256" key="8">
    <source>
        <dbReference type="ARBA" id="ARBA00022741"/>
    </source>
</evidence>
<dbReference type="PIRSF" id="PIRSF000676">
    <property type="entry name" value="Homoser_kin"/>
    <property type="match status" value="1"/>
</dbReference>
<accession>A0A1D8GJN0</accession>
<evidence type="ECO:0000259" key="15">
    <source>
        <dbReference type="Pfam" id="PF08544"/>
    </source>
</evidence>
<evidence type="ECO:0000256" key="7">
    <source>
        <dbReference type="ARBA" id="ARBA00022697"/>
    </source>
</evidence>
<dbReference type="Proteomes" id="UP000095743">
    <property type="component" value="Chromosome"/>
</dbReference>
<dbReference type="EMBL" id="CP017269">
    <property type="protein sequence ID" value="AOT71121.1"/>
    <property type="molecule type" value="Genomic_DNA"/>
</dbReference>
<keyword evidence="10 13" id="KW-0067">ATP-binding</keyword>
<dbReference type="GO" id="GO:0005737">
    <property type="term" value="C:cytoplasm"/>
    <property type="evidence" value="ECO:0007669"/>
    <property type="project" value="UniProtKB-SubCell"/>
</dbReference>
<keyword evidence="6 13" id="KW-0808">Transferase</keyword>
<feature type="domain" description="GHMP kinase N-terminal" evidence="14">
    <location>
        <begin position="56"/>
        <end position="139"/>
    </location>
</feature>
<dbReference type="AlphaFoldDB" id="A0A1D8GJN0"/>
<dbReference type="InterPro" id="IPR013750">
    <property type="entry name" value="GHMP_kinase_C_dom"/>
</dbReference>
<keyword evidence="9 13" id="KW-0418">Kinase</keyword>
<keyword evidence="17" id="KW-1185">Reference proteome</keyword>
<dbReference type="NCBIfam" id="TIGR00191">
    <property type="entry name" value="thrB"/>
    <property type="match status" value="1"/>
</dbReference>
<dbReference type="InterPro" id="IPR006204">
    <property type="entry name" value="GHMP_kinase_N_dom"/>
</dbReference>
<dbReference type="UniPathway" id="UPA00050">
    <property type="reaction ID" value="UER00064"/>
</dbReference>
<dbReference type="PANTHER" id="PTHR20861:SF1">
    <property type="entry name" value="HOMOSERINE KINASE"/>
    <property type="match status" value="1"/>
</dbReference>
<dbReference type="GO" id="GO:0004413">
    <property type="term" value="F:homoserine kinase activity"/>
    <property type="evidence" value="ECO:0007669"/>
    <property type="project" value="UniProtKB-UniRule"/>
</dbReference>
<organism evidence="16 17">
    <name type="scientific">Geosporobacter ferrireducens</name>
    <dbReference type="NCBI Taxonomy" id="1424294"/>
    <lineage>
        <taxon>Bacteria</taxon>
        <taxon>Bacillati</taxon>
        <taxon>Bacillota</taxon>
        <taxon>Clostridia</taxon>
        <taxon>Peptostreptococcales</taxon>
        <taxon>Thermotaleaceae</taxon>
        <taxon>Geosporobacter</taxon>
    </lineage>
</organism>
<comment type="subcellular location">
    <subcellularLocation>
        <location evidence="13">Cytoplasm</location>
    </subcellularLocation>
</comment>
<evidence type="ECO:0000256" key="3">
    <source>
        <dbReference type="ARBA" id="ARBA00012078"/>
    </source>
</evidence>
<dbReference type="PRINTS" id="PR00958">
    <property type="entry name" value="HOMSERKINASE"/>
</dbReference>
<evidence type="ECO:0000313" key="16">
    <source>
        <dbReference type="EMBL" id="AOT71121.1"/>
    </source>
</evidence>
<keyword evidence="8 13" id="KW-0547">Nucleotide-binding</keyword>
<dbReference type="InterPro" id="IPR014721">
    <property type="entry name" value="Ribsml_uS5_D2-typ_fold_subgr"/>
</dbReference>
<dbReference type="InterPro" id="IPR020568">
    <property type="entry name" value="Ribosomal_Su5_D2-typ_SF"/>
</dbReference>
<keyword evidence="7 13" id="KW-0791">Threonine biosynthesis</keyword>
<dbReference type="KEGG" id="gfe:Gferi_17130"/>
<evidence type="ECO:0000256" key="4">
    <source>
        <dbReference type="ARBA" id="ARBA00017858"/>
    </source>
</evidence>
<dbReference type="SUPFAM" id="SSF55060">
    <property type="entry name" value="GHMP Kinase, C-terminal domain"/>
    <property type="match status" value="1"/>
</dbReference>